<dbReference type="SUPFAM" id="SSF54277">
    <property type="entry name" value="CAD &amp; PB1 domains"/>
    <property type="match status" value="1"/>
</dbReference>
<sequence length="363" mass="39041">MAETEDAMGAPPPPTATTATESEGTTTDEDVHLSPTYVCRGGAGGRGGGRIKILCSFGGRIVPRPHDGVLKYVGGETRVLAVPRSIPFCELKKKLEDMFKTEVAAIKYQLLSVAEDLDVLVSVTCDEDLVHMLDEYDRLEAKRSPTASPRFRVYVFTPQAAAPASTRYAGVSRPHPHPHQHHYHHQQHHHFQPERYVATVPASPDGSPPFPAQPHGAFSAGNSPRANDPPAVFGGLRMQRVRSTPNLGTLDAAAQHLHQHAADGGGVPPGYVSGSPSPRHAGAGPLLLQSQNSFHHYQHQYPPAPVPVPHHAGRYDARGYVRVGASNYLAPPMVPPARPLSRGGGQTPHGEMVTPMKSAIVWD</sequence>
<accession>A0AAQ3UYG3</accession>
<dbReference type="InterPro" id="IPR000270">
    <property type="entry name" value="PB1_dom"/>
</dbReference>
<evidence type="ECO:0000256" key="1">
    <source>
        <dbReference type="SAM" id="MobiDB-lite"/>
    </source>
</evidence>
<proteinExistence type="predicted"/>
<feature type="region of interest" description="Disordered" evidence="1">
    <location>
        <begin position="202"/>
        <end position="228"/>
    </location>
</feature>
<dbReference type="AlphaFoldDB" id="A0AAQ3UYG3"/>
<dbReference type="SMART" id="SM00666">
    <property type="entry name" value="PB1"/>
    <property type="match status" value="1"/>
</dbReference>
<dbReference type="PANTHER" id="PTHR31066:SF91">
    <property type="entry name" value="OS05G0427100 PROTEIN"/>
    <property type="match status" value="1"/>
</dbReference>
<dbReference type="Gene3D" id="3.10.20.90">
    <property type="entry name" value="Phosphatidylinositol 3-kinase Catalytic Subunit, Chain A, domain 1"/>
    <property type="match status" value="1"/>
</dbReference>
<dbReference type="CDD" id="cd06410">
    <property type="entry name" value="PB1_UP2"/>
    <property type="match status" value="1"/>
</dbReference>
<dbReference type="PANTHER" id="PTHR31066">
    <property type="entry name" value="OS05G0427100 PROTEIN-RELATED"/>
    <property type="match status" value="1"/>
</dbReference>
<feature type="compositionally biased region" description="Low complexity" evidence="1">
    <location>
        <begin position="16"/>
        <end position="25"/>
    </location>
</feature>
<gene>
    <name evidence="3" type="ORF">U9M48_044054</name>
</gene>
<evidence type="ECO:0000313" key="4">
    <source>
        <dbReference type="Proteomes" id="UP001341281"/>
    </source>
</evidence>
<reference evidence="3 4" key="1">
    <citation type="submission" date="2024-02" db="EMBL/GenBank/DDBJ databases">
        <title>High-quality chromosome-scale genome assembly of Pensacola bahiagrass (Paspalum notatum Flugge var. saurae).</title>
        <authorList>
            <person name="Vega J.M."/>
            <person name="Podio M."/>
            <person name="Orjuela J."/>
            <person name="Siena L.A."/>
            <person name="Pessino S.C."/>
            <person name="Combes M.C."/>
            <person name="Mariac C."/>
            <person name="Albertini E."/>
            <person name="Pupilli F."/>
            <person name="Ortiz J.P.A."/>
            <person name="Leblanc O."/>
        </authorList>
    </citation>
    <scope>NUCLEOTIDE SEQUENCE [LARGE SCALE GENOMIC DNA]</scope>
    <source>
        <strain evidence="3">R1</strain>
        <tissue evidence="3">Leaf</tissue>
    </source>
</reference>
<dbReference type="Pfam" id="PF00564">
    <property type="entry name" value="PB1"/>
    <property type="match status" value="1"/>
</dbReference>
<evidence type="ECO:0000313" key="3">
    <source>
        <dbReference type="EMBL" id="WVZ98645.1"/>
    </source>
</evidence>
<feature type="region of interest" description="Disordered" evidence="1">
    <location>
        <begin position="1"/>
        <end position="34"/>
    </location>
</feature>
<organism evidence="3 4">
    <name type="scientific">Paspalum notatum var. saurae</name>
    <dbReference type="NCBI Taxonomy" id="547442"/>
    <lineage>
        <taxon>Eukaryota</taxon>
        <taxon>Viridiplantae</taxon>
        <taxon>Streptophyta</taxon>
        <taxon>Embryophyta</taxon>
        <taxon>Tracheophyta</taxon>
        <taxon>Spermatophyta</taxon>
        <taxon>Magnoliopsida</taxon>
        <taxon>Liliopsida</taxon>
        <taxon>Poales</taxon>
        <taxon>Poaceae</taxon>
        <taxon>PACMAD clade</taxon>
        <taxon>Panicoideae</taxon>
        <taxon>Andropogonodae</taxon>
        <taxon>Paspaleae</taxon>
        <taxon>Paspalinae</taxon>
        <taxon>Paspalum</taxon>
    </lineage>
</organism>
<feature type="domain" description="PB1" evidence="2">
    <location>
        <begin position="65"/>
        <end position="156"/>
    </location>
</feature>
<evidence type="ECO:0000259" key="2">
    <source>
        <dbReference type="SMART" id="SM00666"/>
    </source>
</evidence>
<dbReference type="EMBL" id="CP144754">
    <property type="protein sequence ID" value="WVZ98645.1"/>
    <property type="molecule type" value="Genomic_DNA"/>
</dbReference>
<dbReference type="InterPro" id="IPR053198">
    <property type="entry name" value="Gynoecium_Dev_Regulator"/>
</dbReference>
<name>A0AAQ3UYG3_PASNO</name>
<keyword evidence="4" id="KW-1185">Reference proteome</keyword>
<protein>
    <recommendedName>
        <fullName evidence="2">PB1 domain-containing protein</fullName>
    </recommendedName>
</protein>
<dbReference type="Proteomes" id="UP001341281">
    <property type="component" value="Chromosome 10"/>
</dbReference>